<dbReference type="PROSITE" id="PS51257">
    <property type="entry name" value="PROKAR_LIPOPROTEIN"/>
    <property type="match status" value="1"/>
</dbReference>
<comment type="caution">
    <text evidence="2">The sequence shown here is derived from an EMBL/GenBank/DDBJ whole genome shotgun (WGS) entry which is preliminary data.</text>
</comment>
<dbReference type="Proteomes" id="UP000295110">
    <property type="component" value="Unassembled WGS sequence"/>
</dbReference>
<sequence>MRVMNAIWGLMLALGLVACGGGGGGGGGGGNTSAVSFNPSILTGNVQVGHSTSLTVRATARDPSQFSGQLYVFIVDPNHVITSTVSLAAVDSTTMSATVYTSPNLAAGHYQGSWQVQLCKDSGCATQIPGSPVALPYDITVANAPLQATAATTTTLTSHQGGNLAGSVSIGVSGGGSSWTAAADAAWLQLSATSGTGNSLTVSYATQALALGSYAGNVLVTSSDGQKATVPFSLTVLAPGFLISSGVPSFAAVNGAPIPAQTLAFAIDNGVPMAWQGSVSAPWMSMSVLSGTTPASVTLQPNPSVGSLASGSYSADVTLTATGLANKTVTSKLTLTAPTLSAPANSVTLGGTYGRDLTTAQSLNVSLNTGSNGWPYTLTGLPSWLSSTTMSGTVSQAGTPVTVKPLVGAVSAGSYSAVVNVTAKINGDTTTLPITVNLNADQRKLLASMWSVGFASSPTGSVLSRTLTIADNYGGAVDWTAASDASWLAVTGSGTTGGTSTLTLSANPASLPAETVSYATVTVSPGTGSQITPARIRVAIWKSASGLTSIAKVAQGYTWIIADRMRPYAYAHSGGSTIDVYNAYTAQKIGSFNNVAASLGAMGLSHDGSKLYALDRANKQMAVIDLDAGTAGTLWKLDNAVDQGTALVPVRANGEDFVLLSDGTAYRQAQSLGNSGVAGAQVATIDGSRVYGWNPITTMDYSQMSGGVLLKKTGAYVSYSYRGGTSYMTISPDGSRVYSANGGGTQNGYFCGVNDGATGSYIGDLPGGSAYPNNVAVAIDGRVLCGAQSSNGTYDFWLHAANGAFLRGYKFSGQGLKGGQTAFTADGLVVVALTDDPLLAFVPVGP</sequence>
<dbReference type="Gene3D" id="2.130.10.10">
    <property type="entry name" value="YVTN repeat-like/Quinoprotein amine dehydrogenase"/>
    <property type="match status" value="1"/>
</dbReference>
<feature type="domain" description="BACON" evidence="1">
    <location>
        <begin position="465"/>
        <end position="521"/>
    </location>
</feature>
<evidence type="ECO:0000313" key="3">
    <source>
        <dbReference type="Proteomes" id="UP000295110"/>
    </source>
</evidence>
<dbReference type="AlphaFoldDB" id="A0A4V2VQF9"/>
<reference evidence="2 3" key="1">
    <citation type="submission" date="2019-03" db="EMBL/GenBank/DDBJ databases">
        <title>Genomic Encyclopedia of Type Strains, Phase IV (KMG-IV): sequencing the most valuable type-strain genomes for metagenomic binning, comparative biology and taxonomic classification.</title>
        <authorList>
            <person name="Goeker M."/>
        </authorList>
    </citation>
    <scope>NUCLEOTIDE SEQUENCE [LARGE SCALE GENOMIC DNA]</scope>
    <source>
        <strain evidence="2 3">DSM 654</strain>
    </source>
</reference>
<accession>A0A4V2VQF9</accession>
<dbReference type="InterPro" id="IPR024361">
    <property type="entry name" value="BACON"/>
</dbReference>
<organism evidence="2 3">
    <name type="scientific">Roseateles saccharophilus</name>
    <name type="common">Pseudomonas saccharophila</name>
    <dbReference type="NCBI Taxonomy" id="304"/>
    <lineage>
        <taxon>Bacteria</taxon>
        <taxon>Pseudomonadati</taxon>
        <taxon>Pseudomonadota</taxon>
        <taxon>Betaproteobacteria</taxon>
        <taxon>Burkholderiales</taxon>
        <taxon>Sphaerotilaceae</taxon>
        <taxon>Roseateles</taxon>
    </lineage>
</organism>
<dbReference type="Gene3D" id="2.60.40.10">
    <property type="entry name" value="Immunoglobulins"/>
    <property type="match status" value="2"/>
</dbReference>
<dbReference type="InterPro" id="IPR011044">
    <property type="entry name" value="Quino_amine_DH_bsu"/>
</dbReference>
<keyword evidence="3" id="KW-1185">Reference proteome</keyword>
<evidence type="ECO:0000259" key="1">
    <source>
        <dbReference type="Pfam" id="PF19190"/>
    </source>
</evidence>
<evidence type="ECO:0000313" key="2">
    <source>
        <dbReference type="EMBL" id="TCU94449.1"/>
    </source>
</evidence>
<name>A0A4V2VQF9_ROSSA</name>
<dbReference type="InterPro" id="IPR013783">
    <property type="entry name" value="Ig-like_fold"/>
</dbReference>
<protein>
    <recommendedName>
        <fullName evidence="1">BACON domain-containing protein</fullName>
    </recommendedName>
</protein>
<gene>
    <name evidence="2" type="ORF">EV671_101794</name>
</gene>
<dbReference type="InterPro" id="IPR015943">
    <property type="entry name" value="WD40/YVTN_repeat-like_dom_sf"/>
</dbReference>
<dbReference type="SUPFAM" id="SSF50969">
    <property type="entry name" value="YVTN repeat-like/Quinoprotein amine dehydrogenase"/>
    <property type="match status" value="1"/>
</dbReference>
<proteinExistence type="predicted"/>
<dbReference type="EMBL" id="SMBU01000017">
    <property type="protein sequence ID" value="TCU94449.1"/>
    <property type="molecule type" value="Genomic_DNA"/>
</dbReference>
<feature type="domain" description="BACON" evidence="1">
    <location>
        <begin position="151"/>
        <end position="224"/>
    </location>
</feature>
<dbReference type="Pfam" id="PF19190">
    <property type="entry name" value="BACON_2"/>
    <property type="match status" value="2"/>
</dbReference>